<dbReference type="GO" id="GO:0006508">
    <property type="term" value="P:proteolysis"/>
    <property type="evidence" value="ECO:0007669"/>
    <property type="project" value="UniProtKB-KW"/>
</dbReference>
<keyword evidence="3" id="KW-0378">Hydrolase</keyword>
<dbReference type="Gene3D" id="3.40.50.880">
    <property type="match status" value="1"/>
</dbReference>
<evidence type="ECO:0000313" key="6">
    <source>
        <dbReference type="Proteomes" id="UP000177954"/>
    </source>
</evidence>
<gene>
    <name evidence="5" type="ORF">A3J04_01785</name>
</gene>
<protein>
    <recommendedName>
        <fullName evidence="7">Peptidase S51</fullName>
    </recommendedName>
</protein>
<dbReference type="STRING" id="1802129.A3J04_01785"/>
<feature type="non-terminal residue" evidence="5">
    <location>
        <position position="187"/>
    </location>
</feature>
<dbReference type="PANTHER" id="PTHR20842">
    <property type="entry name" value="PROTEASE S51 ALPHA-ASPARTYL DIPEPTIDASE"/>
    <property type="match status" value="1"/>
</dbReference>
<evidence type="ECO:0000256" key="4">
    <source>
        <dbReference type="ARBA" id="ARBA00022825"/>
    </source>
</evidence>
<name>A0A1G2H314_9BACT</name>
<dbReference type="Proteomes" id="UP000177954">
    <property type="component" value="Unassembled WGS sequence"/>
</dbReference>
<organism evidence="5 6">
    <name type="scientific">Candidatus Ryanbacteria bacterium RIFCSPLOWO2_02_FULL_47_14</name>
    <dbReference type="NCBI Taxonomy" id="1802129"/>
    <lineage>
        <taxon>Bacteria</taxon>
        <taxon>Candidatus Ryaniibacteriota</taxon>
    </lineage>
</organism>
<dbReference type="InterPro" id="IPR029062">
    <property type="entry name" value="Class_I_gatase-like"/>
</dbReference>
<sequence length="187" mass="20720">MKLLLTSGGITNKSIAKALFELVGKKPEETTLAFIPTAANVGSSDKGWLIDDLYNLKQQNLKSIDIVDISALPEKVWLPRLEAADILFFSGGDTSHLMNWLEKSGLAKLLPDLLKTRVYAGISAGSIVAAPSLALSSKDKQLYYEKEFGYKNEKALGFVNFHIRPHFNSPEFPNVRKEILQEVAKEI</sequence>
<accession>A0A1G2H314</accession>
<dbReference type="PANTHER" id="PTHR20842:SF0">
    <property type="entry name" value="ALPHA-ASPARTYL DIPEPTIDASE"/>
    <property type="match status" value="1"/>
</dbReference>
<evidence type="ECO:0000313" key="5">
    <source>
        <dbReference type="EMBL" id="OGZ56631.1"/>
    </source>
</evidence>
<dbReference type="InterPro" id="IPR005320">
    <property type="entry name" value="Peptidase_S51"/>
</dbReference>
<keyword evidence="2" id="KW-0645">Protease</keyword>
<dbReference type="AlphaFoldDB" id="A0A1G2H314"/>
<evidence type="ECO:0008006" key="7">
    <source>
        <dbReference type="Google" id="ProtNLM"/>
    </source>
</evidence>
<dbReference type="SUPFAM" id="SSF52317">
    <property type="entry name" value="Class I glutamine amidotransferase-like"/>
    <property type="match status" value="1"/>
</dbReference>
<evidence type="ECO:0000256" key="1">
    <source>
        <dbReference type="ARBA" id="ARBA00006534"/>
    </source>
</evidence>
<comment type="similarity">
    <text evidence="1">Belongs to the peptidase S51 family.</text>
</comment>
<dbReference type="EMBL" id="MHNZ01000012">
    <property type="protein sequence ID" value="OGZ56631.1"/>
    <property type="molecule type" value="Genomic_DNA"/>
</dbReference>
<evidence type="ECO:0000256" key="2">
    <source>
        <dbReference type="ARBA" id="ARBA00022670"/>
    </source>
</evidence>
<dbReference type="Pfam" id="PF03575">
    <property type="entry name" value="Peptidase_S51"/>
    <property type="match status" value="1"/>
</dbReference>
<reference evidence="5 6" key="1">
    <citation type="journal article" date="2016" name="Nat. Commun.">
        <title>Thousands of microbial genomes shed light on interconnected biogeochemical processes in an aquifer system.</title>
        <authorList>
            <person name="Anantharaman K."/>
            <person name="Brown C.T."/>
            <person name="Hug L.A."/>
            <person name="Sharon I."/>
            <person name="Castelle C.J."/>
            <person name="Probst A.J."/>
            <person name="Thomas B.C."/>
            <person name="Singh A."/>
            <person name="Wilkins M.J."/>
            <person name="Karaoz U."/>
            <person name="Brodie E.L."/>
            <person name="Williams K.H."/>
            <person name="Hubbard S.S."/>
            <person name="Banfield J.F."/>
        </authorList>
    </citation>
    <scope>NUCLEOTIDE SEQUENCE [LARGE SCALE GENOMIC DNA]</scope>
</reference>
<keyword evidence="4" id="KW-0720">Serine protease</keyword>
<comment type="caution">
    <text evidence="5">The sequence shown here is derived from an EMBL/GenBank/DDBJ whole genome shotgun (WGS) entry which is preliminary data.</text>
</comment>
<proteinExistence type="inferred from homology"/>
<evidence type="ECO:0000256" key="3">
    <source>
        <dbReference type="ARBA" id="ARBA00022801"/>
    </source>
</evidence>
<dbReference type="GO" id="GO:0008236">
    <property type="term" value="F:serine-type peptidase activity"/>
    <property type="evidence" value="ECO:0007669"/>
    <property type="project" value="UniProtKB-KW"/>
</dbReference>